<evidence type="ECO:0000256" key="1">
    <source>
        <dbReference type="ARBA" id="ARBA00005061"/>
    </source>
</evidence>
<organism evidence="11 12">
    <name type="scientific">Candidatus Woesebacteria bacterium CG22_combo_CG10-13_8_21_14_all_39_10</name>
    <dbReference type="NCBI Taxonomy" id="1975059"/>
    <lineage>
        <taxon>Bacteria</taxon>
        <taxon>Candidatus Woeseibacteriota</taxon>
    </lineage>
</organism>
<protein>
    <recommendedName>
        <fullName evidence="3 8">6-carboxy-5,6,7,8-tetrahydropterin synthase</fullName>
        <ecNumber evidence="8">4.-.-.-</ecNumber>
    </recommendedName>
</protein>
<evidence type="ECO:0000256" key="6">
    <source>
        <dbReference type="ARBA" id="ARBA00023239"/>
    </source>
</evidence>
<dbReference type="EC" id="4.-.-.-" evidence="8"/>
<dbReference type="GO" id="GO:0046872">
    <property type="term" value="F:metal ion binding"/>
    <property type="evidence" value="ECO:0007669"/>
    <property type="project" value="UniProtKB-KW"/>
</dbReference>
<keyword evidence="8" id="KW-0671">Queuosine biosynthesis</keyword>
<dbReference type="InterPro" id="IPR038418">
    <property type="entry name" value="6-PTP_synth/QueD_sf"/>
</dbReference>
<feature type="active site" description="Charge relay system" evidence="9">
    <location>
        <position position="66"/>
    </location>
</feature>
<evidence type="ECO:0000256" key="5">
    <source>
        <dbReference type="ARBA" id="ARBA00022833"/>
    </source>
</evidence>
<evidence type="ECO:0000256" key="8">
    <source>
        <dbReference type="PIRNR" id="PIRNR006113"/>
    </source>
</evidence>
<gene>
    <name evidence="11" type="primary">queD</name>
    <name evidence="11" type="ORF">COX03_01230</name>
</gene>
<dbReference type="PIRSF" id="PIRSF006113">
    <property type="entry name" value="PTP_synth"/>
    <property type="match status" value="1"/>
</dbReference>
<evidence type="ECO:0000313" key="11">
    <source>
        <dbReference type="EMBL" id="PIP57792.1"/>
    </source>
</evidence>
<comment type="cofactor">
    <cofactor evidence="8 10">
        <name>Zn(2+)</name>
        <dbReference type="ChEBI" id="CHEBI:29105"/>
    </cofactor>
    <text evidence="8 10">Binds 1 zinc ion per subunit.</text>
</comment>
<reference evidence="11 12" key="1">
    <citation type="submission" date="2017-09" db="EMBL/GenBank/DDBJ databases">
        <title>Depth-based differentiation of microbial function through sediment-hosted aquifers and enrichment of novel symbionts in the deep terrestrial subsurface.</title>
        <authorList>
            <person name="Probst A.J."/>
            <person name="Ladd B."/>
            <person name="Jarett J.K."/>
            <person name="Geller-Mcgrath D.E."/>
            <person name="Sieber C.M."/>
            <person name="Emerson J.B."/>
            <person name="Anantharaman K."/>
            <person name="Thomas B.C."/>
            <person name="Malmstrom R."/>
            <person name="Stieglmeier M."/>
            <person name="Klingl A."/>
            <person name="Woyke T."/>
            <person name="Ryan C.M."/>
            <person name="Banfield J.F."/>
        </authorList>
    </citation>
    <scope>NUCLEOTIDE SEQUENCE [LARGE SCALE GENOMIC DNA]</scope>
    <source>
        <strain evidence="11">CG22_combo_CG10-13_8_21_14_all_39_10</strain>
    </source>
</reference>
<dbReference type="AlphaFoldDB" id="A0A2H0BJE8"/>
<evidence type="ECO:0000256" key="3">
    <source>
        <dbReference type="ARBA" id="ARBA00018141"/>
    </source>
</evidence>
<keyword evidence="5 8" id="KW-0862">Zinc</keyword>
<name>A0A2H0BJE8_9BACT</name>
<dbReference type="PANTHER" id="PTHR12589:SF7">
    <property type="entry name" value="6-PYRUVOYL TETRAHYDROBIOPTERIN SYNTHASE"/>
    <property type="match status" value="1"/>
</dbReference>
<dbReference type="GO" id="GO:0008616">
    <property type="term" value="P:tRNA queuosine(34) biosynthetic process"/>
    <property type="evidence" value="ECO:0007669"/>
    <property type="project" value="UniProtKB-KW"/>
</dbReference>
<evidence type="ECO:0000256" key="7">
    <source>
        <dbReference type="ARBA" id="ARBA00048807"/>
    </source>
</evidence>
<feature type="binding site" evidence="10">
    <location>
        <position position="13"/>
    </location>
    <ligand>
        <name>Zn(2+)</name>
        <dbReference type="ChEBI" id="CHEBI:29105"/>
    </ligand>
</feature>
<feature type="active site" description="Charge relay system" evidence="9">
    <location>
        <position position="102"/>
    </location>
</feature>
<dbReference type="EMBL" id="PCSW01000036">
    <property type="protein sequence ID" value="PIP57792.1"/>
    <property type="molecule type" value="Genomic_DNA"/>
</dbReference>
<feature type="binding site" evidence="10">
    <location>
        <position position="28"/>
    </location>
    <ligand>
        <name>Zn(2+)</name>
        <dbReference type="ChEBI" id="CHEBI:29105"/>
    </ligand>
</feature>
<accession>A0A2H0BJE8</accession>
<keyword evidence="4 8" id="KW-0479">Metal-binding</keyword>
<dbReference type="NCBIfam" id="TIGR03367">
    <property type="entry name" value="queuosine_QueD"/>
    <property type="match status" value="1"/>
</dbReference>
<evidence type="ECO:0000256" key="4">
    <source>
        <dbReference type="ARBA" id="ARBA00022723"/>
    </source>
</evidence>
<dbReference type="GO" id="GO:0070497">
    <property type="term" value="F:6-carboxytetrahydropterin synthase activity"/>
    <property type="evidence" value="ECO:0007669"/>
    <property type="project" value="UniProtKB-EC"/>
</dbReference>
<comment type="pathway">
    <text evidence="1 8">Purine metabolism; 7-cyano-7-deazaguanine biosynthesis.</text>
</comment>
<evidence type="ECO:0000313" key="12">
    <source>
        <dbReference type="Proteomes" id="UP000229847"/>
    </source>
</evidence>
<sequence length="121" mass="14080">MLIAKEFTFDAAHKLLNYDGPCANLHGHTYKLQIVLSGSVQKNGMVIDFVDFKKIVTERVISKLDHKFINKIIKQSTAENIAIWIWNQLEKNLPIYEIRLWETPTSFVMYRGPDQEKETGR</sequence>
<keyword evidence="6 8" id="KW-0456">Lyase</keyword>
<dbReference type="PANTHER" id="PTHR12589">
    <property type="entry name" value="PYRUVOYL TETRAHYDROBIOPTERIN SYNTHASE"/>
    <property type="match status" value="1"/>
</dbReference>
<dbReference type="Gene3D" id="3.30.479.10">
    <property type="entry name" value="6-pyruvoyl tetrahydropterin synthase/QueD"/>
    <property type="match status" value="1"/>
</dbReference>
<proteinExistence type="inferred from homology"/>
<comment type="similarity">
    <text evidence="2 8">Belongs to the PTPS family. QueD subfamily.</text>
</comment>
<dbReference type="Pfam" id="PF01242">
    <property type="entry name" value="PTPS"/>
    <property type="match status" value="1"/>
</dbReference>
<feature type="binding site" evidence="10">
    <location>
        <position position="26"/>
    </location>
    <ligand>
        <name>Zn(2+)</name>
        <dbReference type="ChEBI" id="CHEBI:29105"/>
    </ligand>
</feature>
<comment type="catalytic activity">
    <reaction evidence="7 8">
        <text>7,8-dihydroneopterin 3'-triphosphate + H2O = 6-carboxy-5,6,7,8-tetrahydropterin + triphosphate + acetaldehyde + 2 H(+)</text>
        <dbReference type="Rhea" id="RHEA:27966"/>
        <dbReference type="ChEBI" id="CHEBI:15343"/>
        <dbReference type="ChEBI" id="CHEBI:15377"/>
        <dbReference type="ChEBI" id="CHEBI:15378"/>
        <dbReference type="ChEBI" id="CHEBI:18036"/>
        <dbReference type="ChEBI" id="CHEBI:58462"/>
        <dbReference type="ChEBI" id="CHEBI:61032"/>
        <dbReference type="EC" id="4.1.2.50"/>
    </reaction>
</comment>
<evidence type="ECO:0000256" key="2">
    <source>
        <dbReference type="ARBA" id="ARBA00008900"/>
    </source>
</evidence>
<dbReference type="UniPathway" id="UPA00391"/>
<dbReference type="Proteomes" id="UP000229847">
    <property type="component" value="Unassembled WGS sequence"/>
</dbReference>
<feature type="active site" description="Proton acceptor" evidence="9">
    <location>
        <position position="22"/>
    </location>
</feature>
<dbReference type="SUPFAM" id="SSF55620">
    <property type="entry name" value="Tetrahydrobiopterin biosynthesis enzymes-like"/>
    <property type="match status" value="1"/>
</dbReference>
<evidence type="ECO:0000256" key="10">
    <source>
        <dbReference type="PIRSR" id="PIRSR006113-2"/>
    </source>
</evidence>
<comment type="caution">
    <text evidence="11">The sequence shown here is derived from an EMBL/GenBank/DDBJ whole genome shotgun (WGS) entry which is preliminary data.</text>
</comment>
<dbReference type="InterPro" id="IPR007115">
    <property type="entry name" value="6-PTP_synth/QueD"/>
</dbReference>
<evidence type="ECO:0000256" key="9">
    <source>
        <dbReference type="PIRSR" id="PIRSR006113-1"/>
    </source>
</evidence>